<protein>
    <recommendedName>
        <fullName evidence="4">Tyr recombinase domain-containing protein</fullName>
    </recommendedName>
</protein>
<dbReference type="InterPro" id="IPR011010">
    <property type="entry name" value="DNA_brk_join_enz"/>
</dbReference>
<feature type="non-terminal residue" evidence="2">
    <location>
        <position position="1"/>
    </location>
</feature>
<name>A0ABQ9JLI3_9CUCU</name>
<evidence type="ECO:0000256" key="1">
    <source>
        <dbReference type="ARBA" id="ARBA00023172"/>
    </source>
</evidence>
<dbReference type="EMBL" id="JAPWTJ010000430">
    <property type="protein sequence ID" value="KAJ8978489.1"/>
    <property type="molecule type" value="Genomic_DNA"/>
</dbReference>
<dbReference type="InterPro" id="IPR013762">
    <property type="entry name" value="Integrase-like_cat_sf"/>
</dbReference>
<dbReference type="Proteomes" id="UP001162164">
    <property type="component" value="Unassembled WGS sequence"/>
</dbReference>
<keyword evidence="1" id="KW-0233">DNA recombination</keyword>
<evidence type="ECO:0000313" key="2">
    <source>
        <dbReference type="EMBL" id="KAJ8978489.1"/>
    </source>
</evidence>
<dbReference type="Gene3D" id="1.10.443.10">
    <property type="entry name" value="Intergrase catalytic core"/>
    <property type="match status" value="1"/>
</dbReference>
<gene>
    <name evidence="2" type="ORF">NQ317_009117</name>
</gene>
<dbReference type="SUPFAM" id="SSF56349">
    <property type="entry name" value="DNA breaking-rejoining enzymes"/>
    <property type="match status" value="1"/>
</dbReference>
<evidence type="ECO:0008006" key="4">
    <source>
        <dbReference type="Google" id="ProtNLM"/>
    </source>
</evidence>
<organism evidence="2 3">
    <name type="scientific">Molorchus minor</name>
    <dbReference type="NCBI Taxonomy" id="1323400"/>
    <lineage>
        <taxon>Eukaryota</taxon>
        <taxon>Metazoa</taxon>
        <taxon>Ecdysozoa</taxon>
        <taxon>Arthropoda</taxon>
        <taxon>Hexapoda</taxon>
        <taxon>Insecta</taxon>
        <taxon>Pterygota</taxon>
        <taxon>Neoptera</taxon>
        <taxon>Endopterygota</taxon>
        <taxon>Coleoptera</taxon>
        <taxon>Polyphaga</taxon>
        <taxon>Cucujiformia</taxon>
        <taxon>Chrysomeloidea</taxon>
        <taxon>Cerambycidae</taxon>
        <taxon>Lamiinae</taxon>
        <taxon>Monochamini</taxon>
        <taxon>Molorchus</taxon>
    </lineage>
</organism>
<proteinExistence type="predicted"/>
<comment type="caution">
    <text evidence="2">The sequence shown here is derived from an EMBL/GenBank/DDBJ whole genome shotgun (WGS) entry which is preliminary data.</text>
</comment>
<sequence length="245" mass="27895">KWCRVQNVQKPTENALLVYFDEKSKVVCSTTLWAYYSMMKSVIIIRENVDISKFPRLLAFLKRQNVDGFKPKKLNVYTIEQVDQFLREAPDAKYLVMKVALIAGVAGACRGKELVDLEVNNVRDMGDFFLITYVALRNIETPWLKLENATSHTGHCFRRTFTSLLAESGATIDVLKRHEGWKSSNVVEGYVESSSKNKQTILDKIFGQVADLSSMDVRSSSSLSPPVSAAYRNKRQFNMKMTYLV</sequence>
<evidence type="ECO:0000313" key="3">
    <source>
        <dbReference type="Proteomes" id="UP001162164"/>
    </source>
</evidence>
<reference evidence="2" key="1">
    <citation type="journal article" date="2023" name="Insect Mol. Biol.">
        <title>Genome sequencing provides insights into the evolution of gene families encoding plant cell wall-degrading enzymes in longhorned beetles.</title>
        <authorList>
            <person name="Shin N.R."/>
            <person name="Okamura Y."/>
            <person name="Kirsch R."/>
            <person name="Pauchet Y."/>
        </authorList>
    </citation>
    <scope>NUCLEOTIDE SEQUENCE</scope>
    <source>
        <strain evidence="2">MMC_N1</strain>
    </source>
</reference>
<accession>A0ABQ9JLI3</accession>
<keyword evidence="3" id="KW-1185">Reference proteome</keyword>